<feature type="domain" description="CRAL-TRIO" evidence="1">
    <location>
        <begin position="95"/>
        <end position="258"/>
    </location>
</feature>
<name>A0ABN7B616_9HEMI</name>
<gene>
    <name evidence="2" type="ORF">NTJ_11426</name>
</gene>
<evidence type="ECO:0000259" key="1">
    <source>
        <dbReference type="PROSITE" id="PS50191"/>
    </source>
</evidence>
<accession>A0ABN7B616</accession>
<reference evidence="2 3" key="1">
    <citation type="submission" date="2023-09" db="EMBL/GenBank/DDBJ databases">
        <title>Nesidiocoris tenuis whole genome shotgun sequence.</title>
        <authorList>
            <person name="Shibata T."/>
            <person name="Shimoda M."/>
            <person name="Kobayashi T."/>
            <person name="Uehara T."/>
        </authorList>
    </citation>
    <scope>NUCLEOTIDE SEQUENCE [LARGE SCALE GENOMIC DNA]</scope>
    <source>
        <strain evidence="2 3">Japan</strain>
    </source>
</reference>
<organism evidence="2 3">
    <name type="scientific">Nesidiocoris tenuis</name>
    <dbReference type="NCBI Taxonomy" id="355587"/>
    <lineage>
        <taxon>Eukaryota</taxon>
        <taxon>Metazoa</taxon>
        <taxon>Ecdysozoa</taxon>
        <taxon>Arthropoda</taxon>
        <taxon>Hexapoda</taxon>
        <taxon>Insecta</taxon>
        <taxon>Pterygota</taxon>
        <taxon>Neoptera</taxon>
        <taxon>Paraneoptera</taxon>
        <taxon>Hemiptera</taxon>
        <taxon>Heteroptera</taxon>
        <taxon>Panheteroptera</taxon>
        <taxon>Cimicomorpha</taxon>
        <taxon>Miridae</taxon>
        <taxon>Dicyphina</taxon>
        <taxon>Nesidiocoris</taxon>
    </lineage>
</organism>
<evidence type="ECO:0000313" key="3">
    <source>
        <dbReference type="Proteomes" id="UP001307889"/>
    </source>
</evidence>
<dbReference type="PRINTS" id="PR00180">
    <property type="entry name" value="CRETINALDHBP"/>
</dbReference>
<dbReference type="InterPro" id="IPR036865">
    <property type="entry name" value="CRAL-TRIO_dom_sf"/>
</dbReference>
<dbReference type="SUPFAM" id="SSF46938">
    <property type="entry name" value="CRAL/TRIO N-terminal domain"/>
    <property type="match status" value="1"/>
</dbReference>
<dbReference type="Gene3D" id="1.10.8.20">
    <property type="entry name" value="N-terminal domain of phosphatidylinositol transfer protein sec14p"/>
    <property type="match status" value="1"/>
</dbReference>
<dbReference type="Pfam" id="PF00650">
    <property type="entry name" value="CRAL_TRIO"/>
    <property type="match status" value="1"/>
</dbReference>
<protein>
    <submittedName>
        <fullName evidence="2">CRAL_TRIO_N</fullName>
    </submittedName>
</protein>
<evidence type="ECO:0000313" key="2">
    <source>
        <dbReference type="EMBL" id="BES98611.1"/>
    </source>
</evidence>
<proteinExistence type="predicted"/>
<dbReference type="InterPro" id="IPR036273">
    <property type="entry name" value="CRAL/TRIO_N_dom_sf"/>
</dbReference>
<dbReference type="Gene3D" id="3.40.525.10">
    <property type="entry name" value="CRAL-TRIO lipid binding domain"/>
    <property type="match status" value="1"/>
</dbReference>
<dbReference type="EMBL" id="AP028917">
    <property type="protein sequence ID" value="BES98611.1"/>
    <property type="molecule type" value="Genomic_DNA"/>
</dbReference>
<dbReference type="InterPro" id="IPR001251">
    <property type="entry name" value="CRAL-TRIO_dom"/>
</dbReference>
<dbReference type="SUPFAM" id="SSF52087">
    <property type="entry name" value="CRAL/TRIO domain"/>
    <property type="match status" value="1"/>
</dbReference>
<dbReference type="SMART" id="SM01100">
    <property type="entry name" value="CRAL_TRIO_N"/>
    <property type="match status" value="1"/>
</dbReference>
<dbReference type="InterPro" id="IPR011074">
    <property type="entry name" value="CRAL/TRIO_N_dom"/>
</dbReference>
<dbReference type="PANTHER" id="PTHR10174">
    <property type="entry name" value="ALPHA-TOCOPHEROL TRANSFER PROTEIN-RELATED"/>
    <property type="match status" value="1"/>
</dbReference>
<dbReference type="Proteomes" id="UP001307889">
    <property type="component" value="Chromosome 9"/>
</dbReference>
<sequence length="326" mass="37889">MSEGYNGQISEETRKIAKDELREDESSRSQALVALRDWVEKNPKIKWSRTDDRYLLRFLRFKKFSVPMAQECLERYVLLRQTFFNNVFRSLDYKQAEVEFLLDSGYIFAAPGRDKFGRRWIINRPGVFDPHKFTNRDMIRVHGVVYETLMEDEENQVRGFVHFADCSGVTLPFLTLFTPKEAVRIVKNGEKTLPMRHKEVHVINFISSFKYVLDWGMTLMSEKIRKRVKIYATAEEAAKTLDVNMLPKEYGGNVPMSEMIASFKKELAEHRQTILDHDKIEMRLELFTDPAKEGAISALKAGATNESCAPYKMDVLTGSFRKLEVD</sequence>
<dbReference type="CDD" id="cd00170">
    <property type="entry name" value="SEC14"/>
    <property type="match status" value="1"/>
</dbReference>
<dbReference type="PROSITE" id="PS50191">
    <property type="entry name" value="CRAL_TRIO"/>
    <property type="match status" value="1"/>
</dbReference>
<keyword evidence="3" id="KW-1185">Reference proteome</keyword>
<dbReference type="PANTHER" id="PTHR10174:SF208">
    <property type="entry name" value="CRAL-TRIO DOMAIN-CONTAINING PROTEIN DDB_G0278031"/>
    <property type="match status" value="1"/>
</dbReference>